<feature type="signal peptide" evidence="1">
    <location>
        <begin position="1"/>
        <end position="19"/>
    </location>
</feature>
<dbReference type="GO" id="GO:0009277">
    <property type="term" value="C:fungal-type cell wall"/>
    <property type="evidence" value="ECO:0007669"/>
    <property type="project" value="TreeGrafter"/>
</dbReference>
<evidence type="ECO:0000259" key="2">
    <source>
        <dbReference type="Pfam" id="PF11790"/>
    </source>
</evidence>
<reference evidence="3" key="1">
    <citation type="journal article" date="2020" name="Stud. Mycol.">
        <title>101 Dothideomycetes genomes: a test case for predicting lifestyles and emergence of pathogens.</title>
        <authorList>
            <person name="Haridas S."/>
            <person name="Albert R."/>
            <person name="Binder M."/>
            <person name="Bloem J."/>
            <person name="Labutti K."/>
            <person name="Salamov A."/>
            <person name="Andreopoulos B."/>
            <person name="Baker S."/>
            <person name="Barry K."/>
            <person name="Bills G."/>
            <person name="Bluhm B."/>
            <person name="Cannon C."/>
            <person name="Castanera R."/>
            <person name="Culley D."/>
            <person name="Daum C."/>
            <person name="Ezra D."/>
            <person name="Gonzalez J."/>
            <person name="Henrissat B."/>
            <person name="Kuo A."/>
            <person name="Liang C."/>
            <person name="Lipzen A."/>
            <person name="Lutzoni F."/>
            <person name="Magnuson J."/>
            <person name="Mondo S."/>
            <person name="Nolan M."/>
            <person name="Ohm R."/>
            <person name="Pangilinan J."/>
            <person name="Park H.-J."/>
            <person name="Ramirez L."/>
            <person name="Alfaro M."/>
            <person name="Sun H."/>
            <person name="Tritt A."/>
            <person name="Yoshinaga Y."/>
            <person name="Zwiers L.-H."/>
            <person name="Turgeon B."/>
            <person name="Goodwin S."/>
            <person name="Spatafora J."/>
            <person name="Crous P."/>
            <person name="Grigoriev I."/>
        </authorList>
    </citation>
    <scope>NUCLEOTIDE SEQUENCE</scope>
    <source>
        <strain evidence="3">CBS 675.92</strain>
    </source>
</reference>
<dbReference type="EMBL" id="ML976985">
    <property type="protein sequence ID" value="KAF1959298.1"/>
    <property type="molecule type" value="Genomic_DNA"/>
</dbReference>
<protein>
    <recommendedName>
        <fullName evidence="2">Asl1-like glycosyl hydrolase catalytic domain-containing protein</fullName>
    </recommendedName>
</protein>
<feature type="chain" id="PRO_5025422997" description="Asl1-like glycosyl hydrolase catalytic domain-containing protein" evidence="1">
    <location>
        <begin position="20"/>
        <end position="260"/>
    </location>
</feature>
<gene>
    <name evidence="3" type="ORF">CC80DRAFT_406691</name>
</gene>
<evidence type="ECO:0000256" key="1">
    <source>
        <dbReference type="SAM" id="SignalP"/>
    </source>
</evidence>
<evidence type="ECO:0000313" key="4">
    <source>
        <dbReference type="Proteomes" id="UP000800035"/>
    </source>
</evidence>
<dbReference type="PANTHER" id="PTHR34154:SF10">
    <property type="entry name" value="ASL1-LIKE GLYCOSYL HYDROLASE CATALYTIC DOMAIN-CONTAINING PROTEIN"/>
    <property type="match status" value="1"/>
</dbReference>
<proteinExistence type="predicted"/>
<organism evidence="3 4">
    <name type="scientific">Byssothecium circinans</name>
    <dbReference type="NCBI Taxonomy" id="147558"/>
    <lineage>
        <taxon>Eukaryota</taxon>
        <taxon>Fungi</taxon>
        <taxon>Dikarya</taxon>
        <taxon>Ascomycota</taxon>
        <taxon>Pezizomycotina</taxon>
        <taxon>Dothideomycetes</taxon>
        <taxon>Pleosporomycetidae</taxon>
        <taxon>Pleosporales</taxon>
        <taxon>Massarineae</taxon>
        <taxon>Massarinaceae</taxon>
        <taxon>Byssothecium</taxon>
    </lineage>
</organism>
<dbReference type="SUPFAM" id="SSF51445">
    <property type="entry name" value="(Trans)glycosidases"/>
    <property type="match status" value="1"/>
</dbReference>
<evidence type="ECO:0000313" key="3">
    <source>
        <dbReference type="EMBL" id="KAF1959298.1"/>
    </source>
</evidence>
<dbReference type="InterPro" id="IPR053183">
    <property type="entry name" value="ASL1"/>
</dbReference>
<name>A0A6A5U3N9_9PLEO</name>
<dbReference type="Proteomes" id="UP000800035">
    <property type="component" value="Unassembled WGS sequence"/>
</dbReference>
<dbReference type="PANTHER" id="PTHR34154">
    <property type="entry name" value="ALKALI-SENSITIVE LINKAGE PROTEIN 1"/>
    <property type="match status" value="1"/>
</dbReference>
<keyword evidence="1" id="KW-0732">Signal</keyword>
<dbReference type="Gene3D" id="3.20.20.80">
    <property type="entry name" value="Glycosidases"/>
    <property type="match status" value="1"/>
</dbReference>
<dbReference type="InterPro" id="IPR024655">
    <property type="entry name" value="Asl1_glyco_hydro_catalytic"/>
</dbReference>
<dbReference type="InterPro" id="IPR017853">
    <property type="entry name" value="GH"/>
</dbReference>
<sequence length="260" mass="28154">MLTATLVFALAGLSSLSEAAPMEKRANAKRGLAFGKNAQSKANLFNSASWGYDWEARVTDGGVYNLDKREFVPMLHDGGAMFTGAWEADVEKAIKAGAKNILSINEPDHAGLGGACMSLQATIDTHKKHVQRIATKYSQVRIGSPAVTNGNESNKGLSFLKNFLSGCSGCRIDFVAVHWYNGGDLAAFKSHLQKVNSETKKPVWLTEFAAPDNVADKAKWMSDAMAWMDGQSWIERYAYMSVDSTLTQGNALSTLGKAYA</sequence>
<accession>A0A6A5U3N9</accession>
<dbReference type="Pfam" id="PF11790">
    <property type="entry name" value="Glyco_hydro_cc"/>
    <property type="match status" value="1"/>
</dbReference>
<keyword evidence="4" id="KW-1185">Reference proteome</keyword>
<feature type="domain" description="Asl1-like glycosyl hydrolase catalytic" evidence="2">
    <location>
        <begin position="31"/>
        <end position="255"/>
    </location>
</feature>
<dbReference type="OrthoDB" id="5985073at2759"/>
<dbReference type="AlphaFoldDB" id="A0A6A5U3N9"/>
<dbReference type="GO" id="GO:0071966">
    <property type="term" value="P:fungal-type cell wall polysaccharide metabolic process"/>
    <property type="evidence" value="ECO:0007669"/>
    <property type="project" value="TreeGrafter"/>
</dbReference>